<keyword evidence="2 3" id="KW-0472">Membrane</keyword>
<dbReference type="InterPro" id="IPR036365">
    <property type="entry name" value="PGBD-like_sf"/>
</dbReference>
<dbReference type="InterPro" id="IPR006665">
    <property type="entry name" value="OmpA-like"/>
</dbReference>
<gene>
    <name evidence="5" type="ORF">BE18_45900</name>
</gene>
<protein>
    <recommendedName>
        <fullName evidence="4">OmpA-like domain-containing protein</fullName>
    </recommendedName>
</protein>
<dbReference type="GO" id="GO:0016020">
    <property type="term" value="C:membrane"/>
    <property type="evidence" value="ECO:0007669"/>
    <property type="project" value="UniProtKB-SubCell"/>
</dbReference>
<dbReference type="InterPro" id="IPR006664">
    <property type="entry name" value="OMP_bac"/>
</dbReference>
<dbReference type="SUPFAM" id="SSF47090">
    <property type="entry name" value="PGBD-like"/>
    <property type="match status" value="1"/>
</dbReference>
<accession>A0A150T7B7</accession>
<evidence type="ECO:0000256" key="2">
    <source>
        <dbReference type="ARBA" id="ARBA00023136"/>
    </source>
</evidence>
<comment type="caution">
    <text evidence="5">The sequence shown here is derived from an EMBL/GenBank/DDBJ whole genome shotgun (WGS) entry which is preliminary data.</text>
</comment>
<dbReference type="Pfam" id="PF01471">
    <property type="entry name" value="PG_binding_1"/>
    <property type="match status" value="1"/>
</dbReference>
<dbReference type="Pfam" id="PF00691">
    <property type="entry name" value="OmpA"/>
    <property type="match status" value="1"/>
</dbReference>
<feature type="domain" description="OmpA-like" evidence="4">
    <location>
        <begin position="19"/>
        <end position="150"/>
    </location>
</feature>
<sequence length="422" mass="46276">MTDKQVSVATGKQHRFILAPKLECSELPGPHFDFDTTFIRPDGMAALGAITDTLRRKRDKRAAIFGHTDTVGDEAYNKKLSEERARIVLAALTHDPAPWEDRYQAERWGARVVQAMLNDVQPREDRSPRLAEDGVSGPLTRASIRRFQERAGLDQDGDAGPATRKELFLAYMKRSIEEPVDPGQLVDIGGAKYMGCGEYNPFTERSADDASRRVVVILFSPATVPSGLPCAIGDTGPCQPNLRGKDAPPAPADKTPHFRCNVYRGIAERCPCGPGTELMSFRVQLHDEIYAPCGGVAYRLTLPSGSVIHGEADASGWLRNAVPKGRQVVLVTYTPEGYDHEISLRVRLTDADPASDDAMLCHLFNFGFAHDDGSDRGMILRFQAAKGLELTGEIDDPTRAAIRQIVEGDDGSMRECLREDAA</sequence>
<evidence type="ECO:0000256" key="3">
    <source>
        <dbReference type="PROSITE-ProRule" id="PRU00473"/>
    </source>
</evidence>
<dbReference type="InterPro" id="IPR036737">
    <property type="entry name" value="OmpA-like_sf"/>
</dbReference>
<dbReference type="Proteomes" id="UP000075515">
    <property type="component" value="Unassembled WGS sequence"/>
</dbReference>
<dbReference type="InterPro" id="IPR002477">
    <property type="entry name" value="Peptidoglycan-bd-like"/>
</dbReference>
<evidence type="ECO:0000259" key="4">
    <source>
        <dbReference type="PROSITE" id="PS51123"/>
    </source>
</evidence>
<dbReference type="PRINTS" id="PR01021">
    <property type="entry name" value="OMPADOMAIN"/>
</dbReference>
<name>A0A150T7B7_SORCE</name>
<dbReference type="CDD" id="cd07185">
    <property type="entry name" value="OmpA_C-like"/>
    <property type="match status" value="1"/>
</dbReference>
<dbReference type="PROSITE" id="PS51123">
    <property type="entry name" value="OMPA_2"/>
    <property type="match status" value="1"/>
</dbReference>
<evidence type="ECO:0000256" key="1">
    <source>
        <dbReference type="ARBA" id="ARBA00004370"/>
    </source>
</evidence>
<dbReference type="AlphaFoldDB" id="A0A150T7B7"/>
<dbReference type="EMBL" id="JEMC01003510">
    <property type="protein sequence ID" value="KYF80789.1"/>
    <property type="molecule type" value="Genomic_DNA"/>
</dbReference>
<dbReference type="Gene3D" id="3.30.1330.60">
    <property type="entry name" value="OmpA-like domain"/>
    <property type="match status" value="1"/>
</dbReference>
<evidence type="ECO:0000313" key="5">
    <source>
        <dbReference type="EMBL" id="KYF80789.1"/>
    </source>
</evidence>
<dbReference type="SUPFAM" id="SSF103088">
    <property type="entry name" value="OmpA-like"/>
    <property type="match status" value="1"/>
</dbReference>
<proteinExistence type="predicted"/>
<evidence type="ECO:0000313" key="6">
    <source>
        <dbReference type="Proteomes" id="UP000075515"/>
    </source>
</evidence>
<organism evidence="5 6">
    <name type="scientific">Sorangium cellulosum</name>
    <name type="common">Polyangium cellulosum</name>
    <dbReference type="NCBI Taxonomy" id="56"/>
    <lineage>
        <taxon>Bacteria</taxon>
        <taxon>Pseudomonadati</taxon>
        <taxon>Myxococcota</taxon>
        <taxon>Polyangia</taxon>
        <taxon>Polyangiales</taxon>
        <taxon>Polyangiaceae</taxon>
        <taxon>Sorangium</taxon>
    </lineage>
</organism>
<reference evidence="5 6" key="1">
    <citation type="submission" date="2014-02" db="EMBL/GenBank/DDBJ databases">
        <title>The small core and large imbalanced accessory genome model reveals a collaborative survival strategy of Sorangium cellulosum strains in nature.</title>
        <authorList>
            <person name="Han K."/>
            <person name="Peng R."/>
            <person name="Blom J."/>
            <person name="Li Y.-Z."/>
        </authorList>
    </citation>
    <scope>NUCLEOTIDE SEQUENCE [LARGE SCALE GENOMIC DNA]</scope>
    <source>
        <strain evidence="5 6">So0149</strain>
    </source>
</reference>
<comment type="subcellular location">
    <subcellularLocation>
        <location evidence="1">Membrane</location>
    </subcellularLocation>
</comment>